<dbReference type="EMBL" id="BDQF01000009">
    <property type="protein sequence ID" value="GAW80542.1"/>
    <property type="molecule type" value="Genomic_DNA"/>
</dbReference>
<feature type="signal peptide" evidence="1">
    <location>
        <begin position="1"/>
        <end position="21"/>
    </location>
</feature>
<proteinExistence type="predicted"/>
<accession>A0A1Y1JIA8</accession>
<dbReference type="AlphaFoldDB" id="A0A1Y1JIA8"/>
<dbReference type="Gene3D" id="1.20.910.10">
    <property type="entry name" value="Heme oxygenase-like"/>
    <property type="match status" value="1"/>
</dbReference>
<dbReference type="InterPro" id="IPR016053">
    <property type="entry name" value="Haem_Oase-like"/>
</dbReference>
<reference evidence="3" key="1">
    <citation type="submission" date="2017-04" db="EMBL/GenBank/DDBJ databases">
        <title>Plasmodium gonderi genome.</title>
        <authorList>
            <person name="Arisue N."/>
            <person name="Honma H."/>
            <person name="Kawai S."/>
            <person name="Tougan T."/>
            <person name="Tanabe K."/>
            <person name="Horii T."/>
        </authorList>
    </citation>
    <scope>NUCLEOTIDE SEQUENCE [LARGE SCALE GENOMIC DNA]</scope>
    <source>
        <strain evidence="3">ATCC 30045</strain>
    </source>
</reference>
<dbReference type="GO" id="GO:0006788">
    <property type="term" value="P:heme oxidation"/>
    <property type="evidence" value="ECO:0007669"/>
    <property type="project" value="InterPro"/>
</dbReference>
<keyword evidence="3" id="KW-1185">Reference proteome</keyword>
<dbReference type="Pfam" id="PF01126">
    <property type="entry name" value="Heme_oxygenase"/>
    <property type="match status" value="1"/>
</dbReference>
<dbReference type="Proteomes" id="UP000195521">
    <property type="component" value="Unassembled WGS sequence"/>
</dbReference>
<evidence type="ECO:0000313" key="2">
    <source>
        <dbReference type="EMBL" id="GAW80542.1"/>
    </source>
</evidence>
<protein>
    <submittedName>
        <fullName evidence="2">Heme oxygenase</fullName>
    </submittedName>
</protein>
<name>A0A1Y1JIA8_PLAGO</name>
<dbReference type="RefSeq" id="XP_028543131.1">
    <property type="nucleotide sequence ID" value="XM_028687330.1"/>
</dbReference>
<feature type="chain" id="PRO_5012869632" evidence="1">
    <location>
        <begin position="22"/>
        <end position="307"/>
    </location>
</feature>
<sequence>MIKIILSYLAVIITLICYVHDAKIYDNSPRRNTKRYVLFIKKNFKHKQKYHLNAKKFINFKEIQLQRIKEYRERSGPDKNNINYNIKDAYNYHEDLLFVRNEVFPTLAKIENEKLKKREKYRELFRNINDYNTNFSRQSFMQFLIDIYNIFLKIDEIFLIYKEDFSLLTYAGPMLLTNHLYDDLIYLTSVVQNCEDITVSQYGREYISHLEELSQKNKLKFLAHAYIFYKSFHLNKEHLLNSICKYLNIIKKLKSSKYVPDVSNFEFCLNKMSRKWNRWDKDNFLASLHDATDKMMILTKHFQQIKE</sequence>
<dbReference type="OMA" id="VSNFEFC"/>
<organism evidence="2 3">
    <name type="scientific">Plasmodium gonderi</name>
    <dbReference type="NCBI Taxonomy" id="77519"/>
    <lineage>
        <taxon>Eukaryota</taxon>
        <taxon>Sar</taxon>
        <taxon>Alveolata</taxon>
        <taxon>Apicomplexa</taxon>
        <taxon>Aconoidasida</taxon>
        <taxon>Haemosporida</taxon>
        <taxon>Plasmodiidae</taxon>
        <taxon>Plasmodium</taxon>
        <taxon>Plasmodium (Plasmodium)</taxon>
    </lineage>
</organism>
<dbReference type="GeneID" id="39747257"/>
<evidence type="ECO:0000256" key="1">
    <source>
        <dbReference type="SAM" id="SignalP"/>
    </source>
</evidence>
<gene>
    <name evidence="2" type="ORF">PGO_081080</name>
</gene>
<dbReference type="InterPro" id="IPR016084">
    <property type="entry name" value="Haem_Oase-like_multi-hlx"/>
</dbReference>
<evidence type="ECO:0000313" key="3">
    <source>
        <dbReference type="Proteomes" id="UP000195521"/>
    </source>
</evidence>
<keyword evidence="1" id="KW-0732">Signal</keyword>
<dbReference type="OrthoDB" id="365431at2759"/>
<comment type="caution">
    <text evidence="2">The sequence shown here is derived from an EMBL/GenBank/DDBJ whole genome shotgun (WGS) entry which is preliminary data.</text>
</comment>
<dbReference type="GO" id="GO:0004392">
    <property type="term" value="F:heme oxygenase (decyclizing) activity"/>
    <property type="evidence" value="ECO:0007669"/>
    <property type="project" value="InterPro"/>
</dbReference>
<dbReference type="SUPFAM" id="SSF48613">
    <property type="entry name" value="Heme oxygenase-like"/>
    <property type="match status" value="1"/>
</dbReference>